<sequence length="520" mass="57746">MTLSYLANGETLSGVDFNTSSMNSLSLLANEDQSDEQQPGGNEQPTSPISALNLRRCNLNYPTDVTPYLSLYATLPHTLVTLDLSKNGLSDLPLALEHLNHLRELNLAWNHFTQLPPVLYALTHLQHLNISGNALGDLNRLPEALPCLQTLRANDNRLEQLDDLIGLWQDMVHLQLGGNELTFISDTLTNMVRLEELDLSNNQLHTWPPSPLPTLKHLKLPGNQITTLPIDMHHCFPKLETIDISTNQLSSLPCITNTDGALQSLNLSNNKIYIMPTSVLTLCPHIDMSGNPALEYHRTSIDTYAQRIRDLSKVAVYSTPHNDSHIDMLLIDLLDSPSTLDTNHPSNTPEATIIPTTPESPPLLVLNDPSGIFTKDGPAWIPSLRELAMRYMVADPKVRHSAIPCTLAGNLWMDMRCDICGNSCVNEWLSALQVKTHQTYASVVCKLALCSTSCWLRHYRQQRRSAITRATQVLETTPLSRAMATVPLPLLHTLEPDSFEWIVAAAAASAIQREEDQALE</sequence>
<dbReference type="PRINTS" id="PR00019">
    <property type="entry name" value="LEURICHRPT"/>
</dbReference>
<evidence type="ECO:0000256" key="2">
    <source>
        <dbReference type="ARBA" id="ARBA00022737"/>
    </source>
</evidence>
<keyword evidence="5" id="KW-1185">Reference proteome</keyword>
<dbReference type="PANTHER" id="PTHR48051:SF1">
    <property type="entry name" value="RAS SUPPRESSOR PROTEIN 1"/>
    <property type="match status" value="1"/>
</dbReference>
<evidence type="ECO:0000313" key="5">
    <source>
        <dbReference type="Proteomes" id="UP000078561"/>
    </source>
</evidence>
<reference evidence="4" key="1">
    <citation type="submission" date="2016-04" db="EMBL/GenBank/DDBJ databases">
        <authorList>
            <person name="Evans L.H."/>
            <person name="Alamgir A."/>
            <person name="Owens N."/>
            <person name="Weber N.D."/>
            <person name="Virtaneva K."/>
            <person name="Barbian K."/>
            <person name="Babar A."/>
            <person name="Rosenke K."/>
        </authorList>
    </citation>
    <scope>NUCLEOTIDE SEQUENCE [LARGE SCALE GENOMIC DNA]</scope>
    <source>
        <strain evidence="4">CBS 101.48</strain>
    </source>
</reference>
<dbReference type="InterPro" id="IPR032675">
    <property type="entry name" value="LRR_dom_sf"/>
</dbReference>
<dbReference type="Gene3D" id="3.80.10.10">
    <property type="entry name" value="Ribonuclease Inhibitor"/>
    <property type="match status" value="2"/>
</dbReference>
<dbReference type="AlphaFoldDB" id="A0A163J9I3"/>
<gene>
    <name evidence="4" type="primary">ABSGL_05847.1 scaffold 7570</name>
</gene>
<dbReference type="PANTHER" id="PTHR48051">
    <property type="match status" value="1"/>
</dbReference>
<name>A0A163J9I3_ABSGL</name>
<dbReference type="InParanoid" id="A0A163J9I3"/>
<dbReference type="Pfam" id="PF13516">
    <property type="entry name" value="LRR_6"/>
    <property type="match status" value="3"/>
</dbReference>
<dbReference type="OrthoDB" id="660555at2759"/>
<dbReference type="InterPro" id="IPR050216">
    <property type="entry name" value="LRR_domain-containing"/>
</dbReference>
<accession>A0A163J9I3</accession>
<dbReference type="GO" id="GO:0005737">
    <property type="term" value="C:cytoplasm"/>
    <property type="evidence" value="ECO:0007669"/>
    <property type="project" value="TreeGrafter"/>
</dbReference>
<dbReference type="STRING" id="4829.A0A163J9I3"/>
<dbReference type="SMART" id="SM00369">
    <property type="entry name" value="LRR_TYP"/>
    <property type="match status" value="7"/>
</dbReference>
<dbReference type="InterPro" id="IPR001611">
    <property type="entry name" value="Leu-rich_rpt"/>
</dbReference>
<dbReference type="Pfam" id="PF00560">
    <property type="entry name" value="LRR_1"/>
    <property type="match status" value="1"/>
</dbReference>
<feature type="compositionally biased region" description="Polar residues" evidence="3">
    <location>
        <begin position="36"/>
        <end position="49"/>
    </location>
</feature>
<dbReference type="Pfam" id="PF13855">
    <property type="entry name" value="LRR_8"/>
    <property type="match status" value="1"/>
</dbReference>
<dbReference type="EMBL" id="LT553165">
    <property type="protein sequence ID" value="SAM00170.1"/>
    <property type="molecule type" value="Genomic_DNA"/>
</dbReference>
<keyword evidence="1" id="KW-0433">Leucine-rich repeat</keyword>
<feature type="region of interest" description="Disordered" evidence="3">
    <location>
        <begin position="30"/>
        <end position="49"/>
    </location>
</feature>
<dbReference type="Pfam" id="PF12799">
    <property type="entry name" value="LRR_4"/>
    <property type="match status" value="1"/>
</dbReference>
<organism evidence="4">
    <name type="scientific">Absidia glauca</name>
    <name type="common">Pin mould</name>
    <dbReference type="NCBI Taxonomy" id="4829"/>
    <lineage>
        <taxon>Eukaryota</taxon>
        <taxon>Fungi</taxon>
        <taxon>Fungi incertae sedis</taxon>
        <taxon>Mucoromycota</taxon>
        <taxon>Mucoromycotina</taxon>
        <taxon>Mucoromycetes</taxon>
        <taxon>Mucorales</taxon>
        <taxon>Cunninghamellaceae</taxon>
        <taxon>Absidia</taxon>
    </lineage>
</organism>
<dbReference type="InterPro" id="IPR025875">
    <property type="entry name" value="Leu-rich_rpt_4"/>
</dbReference>
<protein>
    <submittedName>
        <fullName evidence="4">Uncharacterized protein</fullName>
    </submittedName>
</protein>
<evidence type="ECO:0000256" key="3">
    <source>
        <dbReference type="SAM" id="MobiDB-lite"/>
    </source>
</evidence>
<keyword evidence="2" id="KW-0677">Repeat</keyword>
<evidence type="ECO:0000313" key="4">
    <source>
        <dbReference type="EMBL" id="SAM00170.1"/>
    </source>
</evidence>
<dbReference type="PROSITE" id="PS51450">
    <property type="entry name" value="LRR"/>
    <property type="match status" value="4"/>
</dbReference>
<dbReference type="SMART" id="SM00364">
    <property type="entry name" value="LRR_BAC"/>
    <property type="match status" value="8"/>
</dbReference>
<evidence type="ECO:0000256" key="1">
    <source>
        <dbReference type="ARBA" id="ARBA00022614"/>
    </source>
</evidence>
<dbReference type="SUPFAM" id="SSF52058">
    <property type="entry name" value="L domain-like"/>
    <property type="match status" value="1"/>
</dbReference>
<proteinExistence type="predicted"/>
<dbReference type="InterPro" id="IPR003591">
    <property type="entry name" value="Leu-rich_rpt_typical-subtyp"/>
</dbReference>
<dbReference type="Proteomes" id="UP000078561">
    <property type="component" value="Unassembled WGS sequence"/>
</dbReference>